<dbReference type="InterPro" id="IPR013783">
    <property type="entry name" value="Ig-like_fold"/>
</dbReference>
<dbReference type="Pfam" id="PF07654">
    <property type="entry name" value="C1-set"/>
    <property type="match status" value="1"/>
</dbReference>
<evidence type="ECO:0000256" key="10">
    <source>
        <dbReference type="SAM" id="SignalP"/>
    </source>
</evidence>
<keyword evidence="3 10" id="KW-0732">Signal</keyword>
<dbReference type="GO" id="GO:0005615">
    <property type="term" value="C:extracellular space"/>
    <property type="evidence" value="ECO:0007669"/>
    <property type="project" value="TreeGrafter"/>
</dbReference>
<dbReference type="InterPro" id="IPR050208">
    <property type="entry name" value="MHC_class-I_related"/>
</dbReference>
<feature type="domain" description="Ig-like" evidence="11">
    <location>
        <begin position="200"/>
        <end position="284"/>
    </location>
</feature>
<dbReference type="InterPro" id="IPR003597">
    <property type="entry name" value="Ig_C1-set"/>
</dbReference>
<feature type="signal peptide" evidence="10">
    <location>
        <begin position="1"/>
        <end position="18"/>
    </location>
</feature>
<comment type="similarity">
    <text evidence="8">Belongs to the MHC class I family.</text>
</comment>
<name>A0AAD1T3D6_PELCU</name>
<evidence type="ECO:0000259" key="11">
    <source>
        <dbReference type="PROSITE" id="PS50835"/>
    </source>
</evidence>
<dbReference type="Pfam" id="PF00129">
    <property type="entry name" value="MHC_I"/>
    <property type="match status" value="1"/>
</dbReference>
<dbReference type="SUPFAM" id="SSF54452">
    <property type="entry name" value="MHC antigen-recognition domain"/>
    <property type="match status" value="1"/>
</dbReference>
<dbReference type="EMBL" id="OW240920">
    <property type="protein sequence ID" value="CAH2314443.1"/>
    <property type="molecule type" value="Genomic_DNA"/>
</dbReference>
<dbReference type="PANTHER" id="PTHR16675:SF286">
    <property type="entry name" value="MHC CLASS I ANTIGEN"/>
    <property type="match status" value="1"/>
</dbReference>
<keyword evidence="13" id="KW-1185">Reference proteome</keyword>
<dbReference type="GO" id="GO:0009897">
    <property type="term" value="C:external side of plasma membrane"/>
    <property type="evidence" value="ECO:0007669"/>
    <property type="project" value="TreeGrafter"/>
</dbReference>
<dbReference type="Proteomes" id="UP001295444">
    <property type="component" value="Chromosome 09"/>
</dbReference>
<dbReference type="PROSITE" id="PS00290">
    <property type="entry name" value="IG_MHC"/>
    <property type="match status" value="1"/>
</dbReference>
<evidence type="ECO:0000256" key="3">
    <source>
        <dbReference type="ARBA" id="ARBA00022729"/>
    </source>
</evidence>
<reference evidence="12" key="1">
    <citation type="submission" date="2022-03" db="EMBL/GenBank/DDBJ databases">
        <authorList>
            <person name="Alioto T."/>
            <person name="Alioto T."/>
            <person name="Gomez Garrido J."/>
        </authorList>
    </citation>
    <scope>NUCLEOTIDE SEQUENCE</scope>
</reference>
<evidence type="ECO:0000256" key="4">
    <source>
        <dbReference type="ARBA" id="ARBA00022989"/>
    </source>
</evidence>
<dbReference type="SMART" id="SM00407">
    <property type="entry name" value="IGc1"/>
    <property type="match status" value="1"/>
</dbReference>
<dbReference type="InterPro" id="IPR036179">
    <property type="entry name" value="Ig-like_dom_sf"/>
</dbReference>
<dbReference type="FunFam" id="3.30.500.10:FF:000001">
    <property type="entry name" value="H-2 class I histocompatibility antigen, alpha chain"/>
    <property type="match status" value="1"/>
</dbReference>
<dbReference type="FunFam" id="2.60.40.10:FF:000204">
    <property type="entry name" value="Major histocompatibility complex, class I-related protein"/>
    <property type="match status" value="1"/>
</dbReference>
<proteinExistence type="inferred from homology"/>
<accession>A0AAD1T3D6</accession>
<keyword evidence="6" id="KW-1015">Disulfide bond</keyword>
<dbReference type="InterPro" id="IPR007110">
    <property type="entry name" value="Ig-like_dom"/>
</dbReference>
<evidence type="ECO:0000256" key="8">
    <source>
        <dbReference type="RuleBase" id="RU004439"/>
    </source>
</evidence>
<evidence type="ECO:0000256" key="6">
    <source>
        <dbReference type="ARBA" id="ARBA00023157"/>
    </source>
</evidence>
<dbReference type="InterPro" id="IPR001039">
    <property type="entry name" value="MHC_I_a_a1/a2"/>
</dbReference>
<feature type="chain" id="PRO_5042151275" evidence="10">
    <location>
        <begin position="19"/>
        <end position="338"/>
    </location>
</feature>
<dbReference type="PANTHER" id="PTHR16675">
    <property type="entry name" value="MHC CLASS I-RELATED"/>
    <property type="match status" value="1"/>
</dbReference>
<dbReference type="InterPro" id="IPR003006">
    <property type="entry name" value="Ig/MHC_CS"/>
</dbReference>
<evidence type="ECO:0000256" key="2">
    <source>
        <dbReference type="ARBA" id="ARBA00022692"/>
    </source>
</evidence>
<dbReference type="InterPro" id="IPR011162">
    <property type="entry name" value="MHC_I/II-like_Ag-recog"/>
</dbReference>
<gene>
    <name evidence="12" type="ORF">PECUL_23A028188</name>
</gene>
<keyword evidence="4 9" id="KW-1133">Transmembrane helix</keyword>
<organism evidence="12 13">
    <name type="scientific">Pelobates cultripes</name>
    <name type="common">Western spadefoot toad</name>
    <dbReference type="NCBI Taxonomy" id="61616"/>
    <lineage>
        <taxon>Eukaryota</taxon>
        <taxon>Metazoa</taxon>
        <taxon>Chordata</taxon>
        <taxon>Craniata</taxon>
        <taxon>Vertebrata</taxon>
        <taxon>Euteleostomi</taxon>
        <taxon>Amphibia</taxon>
        <taxon>Batrachia</taxon>
        <taxon>Anura</taxon>
        <taxon>Pelobatoidea</taxon>
        <taxon>Pelobatidae</taxon>
        <taxon>Pelobates</taxon>
    </lineage>
</organism>
<dbReference type="GO" id="GO:0006955">
    <property type="term" value="P:immune response"/>
    <property type="evidence" value="ECO:0007669"/>
    <property type="project" value="TreeGrafter"/>
</dbReference>
<evidence type="ECO:0000256" key="5">
    <source>
        <dbReference type="ARBA" id="ARBA00023136"/>
    </source>
</evidence>
<protein>
    <submittedName>
        <fullName evidence="12">MHC class Ia alpha antigen</fullName>
    </submittedName>
</protein>
<keyword evidence="2 9" id="KW-0812">Transmembrane</keyword>
<keyword evidence="7" id="KW-0325">Glycoprotein</keyword>
<comment type="subcellular location">
    <subcellularLocation>
        <location evidence="1">Membrane</location>
        <topology evidence="1">Single-pass membrane protein</topology>
    </subcellularLocation>
</comment>
<evidence type="ECO:0000256" key="1">
    <source>
        <dbReference type="ARBA" id="ARBA00004167"/>
    </source>
</evidence>
<evidence type="ECO:0000313" key="13">
    <source>
        <dbReference type="Proteomes" id="UP001295444"/>
    </source>
</evidence>
<evidence type="ECO:0000256" key="9">
    <source>
        <dbReference type="SAM" id="Phobius"/>
    </source>
</evidence>
<evidence type="ECO:0000256" key="7">
    <source>
        <dbReference type="ARBA" id="ARBA00023180"/>
    </source>
</evidence>
<dbReference type="SUPFAM" id="SSF48726">
    <property type="entry name" value="Immunoglobulin"/>
    <property type="match status" value="1"/>
</dbReference>
<dbReference type="Gene3D" id="2.60.40.10">
    <property type="entry name" value="Immunoglobulins"/>
    <property type="match status" value="1"/>
</dbReference>
<keyword evidence="5 9" id="KW-0472">Membrane</keyword>
<sequence length="338" mass="39002">MRTLVLLLFIVGVSRVNSGHSLQYFYTGISAPGHGLPEFSADAYLNGVMILKYNNKKGLEVPVPEWIKKEDSGYWERDRKISRDTEAAFKHHLKSIMSRYNHTQGLHYLQHAYGCVRRDDNSTRGYSEYAYDGKDFLELDIKRAVYVPVVLEAQLSAKTYNSPEVRAGERNKAYLEMECIKWLDKHIHYGKEEFERRVPPRVTISDERSDEMTKLHCLVFGFYPRDIDVNWKKNGIEAQLDEAKEVLPNTDGTYQIRVTVEVPAEEIESYSCHVDHISQQETFIKKWKPKPDSRAVYRAIGIIAAVIFSISVLGTFIWRKRSAQLTRNSSLLTSVNQT</sequence>
<dbReference type="PROSITE" id="PS50835">
    <property type="entry name" value="IG_LIKE"/>
    <property type="match status" value="1"/>
</dbReference>
<dbReference type="InterPro" id="IPR037055">
    <property type="entry name" value="MHC_I-like_Ag-recog_sf"/>
</dbReference>
<feature type="transmembrane region" description="Helical" evidence="9">
    <location>
        <begin position="295"/>
        <end position="318"/>
    </location>
</feature>
<dbReference type="InterPro" id="IPR011161">
    <property type="entry name" value="MHC_I-like_Ag-recog"/>
</dbReference>
<dbReference type="AlphaFoldDB" id="A0AAD1T3D6"/>
<dbReference type="Gene3D" id="3.30.500.10">
    <property type="entry name" value="MHC class I-like antigen recognition-like"/>
    <property type="match status" value="1"/>
</dbReference>
<dbReference type="PRINTS" id="PR01638">
    <property type="entry name" value="MHCCLASSI"/>
</dbReference>
<evidence type="ECO:0000313" key="12">
    <source>
        <dbReference type="EMBL" id="CAH2314443.1"/>
    </source>
</evidence>